<feature type="region of interest" description="Disordered" evidence="1">
    <location>
        <begin position="578"/>
        <end position="750"/>
    </location>
</feature>
<feature type="domain" description="PH" evidence="2">
    <location>
        <begin position="373"/>
        <end position="493"/>
    </location>
</feature>
<evidence type="ECO:0000313" key="6">
    <source>
        <dbReference type="Proteomes" id="UP000650833"/>
    </source>
</evidence>
<reference evidence="5" key="1">
    <citation type="submission" date="2020-12" db="EMBL/GenBank/DDBJ databases">
        <title>Metabolic potential, ecology and presence of endohyphal bacteria is reflected in genomic diversity of Mucoromycotina.</title>
        <authorList>
            <person name="Muszewska A."/>
            <person name="Okrasinska A."/>
            <person name="Steczkiewicz K."/>
            <person name="Drgas O."/>
            <person name="Orlowska M."/>
            <person name="Perlinska-Lenart U."/>
            <person name="Aleksandrzak-Piekarczyk T."/>
            <person name="Szatraj K."/>
            <person name="Zielenkiewicz U."/>
            <person name="Pilsyk S."/>
            <person name="Malc E."/>
            <person name="Mieczkowski P."/>
            <person name="Kruszewska J.S."/>
            <person name="Biernat P."/>
            <person name="Pawlowska J."/>
        </authorList>
    </citation>
    <scope>NUCLEOTIDE SEQUENCE</scope>
    <source>
        <strain evidence="5">CBS 226.32</strain>
    </source>
</reference>
<dbReference type="Pfam" id="PF06395">
    <property type="entry name" value="CDC24"/>
    <property type="match status" value="1"/>
</dbReference>
<evidence type="ECO:0000259" key="3">
    <source>
        <dbReference type="PROSITE" id="PS50010"/>
    </source>
</evidence>
<accession>A0A8H7UQC1</accession>
<dbReference type="Gene3D" id="1.10.418.10">
    <property type="entry name" value="Calponin-like domain"/>
    <property type="match status" value="1"/>
</dbReference>
<dbReference type="PROSITE" id="PS00741">
    <property type="entry name" value="DH_1"/>
    <property type="match status" value="1"/>
</dbReference>
<dbReference type="SUPFAM" id="SSF54277">
    <property type="entry name" value="CAD &amp; PB1 domains"/>
    <property type="match status" value="1"/>
</dbReference>
<dbReference type="InterPro" id="IPR035899">
    <property type="entry name" value="DBL_dom_sf"/>
</dbReference>
<dbReference type="PANTHER" id="PTHR47339:SF1">
    <property type="entry name" value="CELL DIVISION CONTROL PROTEIN 24"/>
    <property type="match status" value="1"/>
</dbReference>
<dbReference type="GO" id="GO:0000935">
    <property type="term" value="C:division septum"/>
    <property type="evidence" value="ECO:0007669"/>
    <property type="project" value="TreeGrafter"/>
</dbReference>
<dbReference type="SUPFAM" id="SSF47576">
    <property type="entry name" value="Calponin-homology domain, CH-domain"/>
    <property type="match status" value="1"/>
</dbReference>
<dbReference type="InterPro" id="IPR053793">
    <property type="entry name" value="PB1-like"/>
</dbReference>
<comment type="caution">
    <text evidence="5">The sequence shown here is derived from an EMBL/GenBank/DDBJ whole genome shotgun (WGS) entry which is preliminary data.</text>
</comment>
<name>A0A8H7UQC1_9FUNG</name>
<evidence type="ECO:0000256" key="1">
    <source>
        <dbReference type="SAM" id="MobiDB-lite"/>
    </source>
</evidence>
<dbReference type="SMART" id="SM00325">
    <property type="entry name" value="RhoGEF"/>
    <property type="match status" value="1"/>
</dbReference>
<proteinExistence type="predicted"/>
<dbReference type="InterPro" id="IPR001849">
    <property type="entry name" value="PH_domain"/>
</dbReference>
<evidence type="ECO:0000259" key="4">
    <source>
        <dbReference type="PROSITE" id="PS51745"/>
    </source>
</evidence>
<dbReference type="InterPro" id="IPR011993">
    <property type="entry name" value="PH-like_dom_sf"/>
</dbReference>
<dbReference type="GO" id="GO:0043332">
    <property type="term" value="C:mating projection tip"/>
    <property type="evidence" value="ECO:0007669"/>
    <property type="project" value="TreeGrafter"/>
</dbReference>
<gene>
    <name evidence="5" type="ORF">INT46_004097</name>
</gene>
<dbReference type="AlphaFoldDB" id="A0A8H7UQC1"/>
<dbReference type="InterPro" id="IPR036872">
    <property type="entry name" value="CH_dom_sf"/>
</dbReference>
<dbReference type="CDD" id="cd00014">
    <property type="entry name" value="CH_SF"/>
    <property type="match status" value="1"/>
</dbReference>
<dbReference type="GO" id="GO:0031106">
    <property type="term" value="P:septin ring organization"/>
    <property type="evidence" value="ECO:0007669"/>
    <property type="project" value="TreeGrafter"/>
</dbReference>
<dbReference type="Pfam" id="PF00564">
    <property type="entry name" value="PB1"/>
    <property type="match status" value="1"/>
</dbReference>
<feature type="compositionally biased region" description="Polar residues" evidence="1">
    <location>
        <begin position="683"/>
        <end position="705"/>
    </location>
</feature>
<dbReference type="PANTHER" id="PTHR47339">
    <property type="entry name" value="CELL DIVISION CONTROL PROTEIN 24"/>
    <property type="match status" value="1"/>
</dbReference>
<dbReference type="InterPro" id="IPR000219">
    <property type="entry name" value="DH_dom"/>
</dbReference>
<dbReference type="Pfam" id="PF15411">
    <property type="entry name" value="PH_10"/>
    <property type="match status" value="1"/>
</dbReference>
<dbReference type="GO" id="GO:0005634">
    <property type="term" value="C:nucleus"/>
    <property type="evidence" value="ECO:0007669"/>
    <property type="project" value="TreeGrafter"/>
</dbReference>
<dbReference type="InterPro" id="IPR000270">
    <property type="entry name" value="PB1_dom"/>
</dbReference>
<dbReference type="SUPFAM" id="SSF50729">
    <property type="entry name" value="PH domain-like"/>
    <property type="match status" value="1"/>
</dbReference>
<organism evidence="5 6">
    <name type="scientific">Mucor plumbeus</name>
    <dbReference type="NCBI Taxonomy" id="97098"/>
    <lineage>
        <taxon>Eukaryota</taxon>
        <taxon>Fungi</taxon>
        <taxon>Fungi incertae sedis</taxon>
        <taxon>Mucoromycota</taxon>
        <taxon>Mucoromycotina</taxon>
        <taxon>Mucoromycetes</taxon>
        <taxon>Mucorales</taxon>
        <taxon>Mucorineae</taxon>
        <taxon>Mucoraceae</taxon>
        <taxon>Mucor</taxon>
    </lineage>
</organism>
<sequence>MIESPIANDSITNKQATKKESIYHTCRSVLNALKYVDGFDKFMVDINNEDSAATDPLTKLWHICKDGSSLCYLYNTLKPDTPIAVSKNNSSAANKSKACVYHFIIACRDQLHFPEDTLFTVTELFQNDTNGFVKVVNTVKRILDLLEEQGIIHVDTLTESTCLTIESPKDMRDNVVFELLSTERKYVQDLETLQNYMREVSAQEILSQDTMHFLFGNLNALVDFQRRFLIQIEDQAANKSKEQRFGILFKQFEEAFSVYEPFCANFQIAQDLVIQESHKLQKLSNLMSPTYELPSMLIKPIQRVCKYPLLMQQLIKSTPEDWQYCQENKLGLEAIQRVTKKVNETKRLQENLLVVQDLKKRIVDDTTSNPTIIVESAGSLLLHDKFTLQRHDNDHSREMLVFLFQKVILICKEIKDVNKNAITIKKKRKEGSLVVRGKILLSRIEHVKGSSSQNGHYTLHLSWMEGEAQNILLRCRNDEQLRQWLGVIIELKETTTKVDLISAPQTPRMETNNPLLHYDEDEEDYYDGEISLHNSEDEESASANSPLFMRNRSYSYQHHRYPNEVSSRKASLSNNTVRHFMNGVPGMTLPPLPRSPTNVPTPSNASVSTVHSTDSALYSPSNLSFPSSPPTSYPPSPTANNNLSNNNNNNNNTTASTSNGILPSGALWQRRQQQQNQEDQYEITATPSSSQSHHVRARSQSSPNIQRPIHSHTTAPELPTLNNGMQESKRKSNGHRYELPTAPATPSPLLSNQQDITKVKVHYFGAIYVVVVPTDIEFEELQRRIESKIKLCGQEFETSILGLKYEDEDGDLITISSSEDVQMGFENKGPNNAVNLYITS</sequence>
<dbReference type="Gene3D" id="1.20.900.10">
    <property type="entry name" value="Dbl homology (DH) domain"/>
    <property type="match status" value="1"/>
</dbReference>
<protein>
    <submittedName>
        <fullName evidence="5">Uncharacterized protein</fullName>
    </submittedName>
</protein>
<evidence type="ECO:0000313" key="5">
    <source>
        <dbReference type="EMBL" id="KAG2190207.1"/>
    </source>
</evidence>
<feature type="domain" description="DH" evidence="3">
    <location>
        <begin position="171"/>
        <end position="345"/>
    </location>
</feature>
<dbReference type="InterPro" id="IPR010481">
    <property type="entry name" value="Cdc24/Scd1_N"/>
</dbReference>
<dbReference type="GO" id="GO:0030010">
    <property type="term" value="P:establishment of cell polarity"/>
    <property type="evidence" value="ECO:0007669"/>
    <property type="project" value="TreeGrafter"/>
</dbReference>
<dbReference type="CDD" id="cd05992">
    <property type="entry name" value="PB1"/>
    <property type="match status" value="1"/>
</dbReference>
<dbReference type="SMART" id="SM00666">
    <property type="entry name" value="PB1"/>
    <property type="match status" value="1"/>
</dbReference>
<dbReference type="PROSITE" id="PS50003">
    <property type="entry name" value="PH_DOMAIN"/>
    <property type="match status" value="1"/>
</dbReference>
<dbReference type="Gene3D" id="3.10.20.90">
    <property type="entry name" value="Phosphatidylinositol 3-kinase Catalytic Subunit, Chain A, domain 1"/>
    <property type="match status" value="1"/>
</dbReference>
<feature type="domain" description="PB1" evidence="4">
    <location>
        <begin position="756"/>
        <end position="840"/>
    </location>
</feature>
<evidence type="ECO:0000259" key="2">
    <source>
        <dbReference type="PROSITE" id="PS50003"/>
    </source>
</evidence>
<dbReference type="CDD" id="cd00160">
    <property type="entry name" value="RhoGEF"/>
    <property type="match status" value="1"/>
</dbReference>
<dbReference type="Proteomes" id="UP000650833">
    <property type="component" value="Unassembled WGS sequence"/>
</dbReference>
<dbReference type="PROSITE" id="PS51745">
    <property type="entry name" value="PB1"/>
    <property type="match status" value="1"/>
</dbReference>
<dbReference type="InterPro" id="IPR001331">
    <property type="entry name" value="GDS_CDC24_CS"/>
</dbReference>
<dbReference type="InterPro" id="IPR053026">
    <property type="entry name" value="CDC42_GEF"/>
</dbReference>
<feature type="compositionally biased region" description="Polar residues" evidence="1">
    <location>
        <begin position="595"/>
        <end position="618"/>
    </location>
</feature>
<dbReference type="Pfam" id="PF00621">
    <property type="entry name" value="RhoGEF"/>
    <property type="match status" value="1"/>
</dbReference>
<dbReference type="GO" id="GO:0005737">
    <property type="term" value="C:cytoplasm"/>
    <property type="evidence" value="ECO:0007669"/>
    <property type="project" value="TreeGrafter"/>
</dbReference>
<dbReference type="PROSITE" id="PS50010">
    <property type="entry name" value="DH_2"/>
    <property type="match status" value="1"/>
</dbReference>
<feature type="compositionally biased region" description="Basic and acidic residues" evidence="1">
    <location>
        <begin position="727"/>
        <end position="738"/>
    </location>
</feature>
<dbReference type="GO" id="GO:0035556">
    <property type="term" value="P:intracellular signal transduction"/>
    <property type="evidence" value="ECO:0007669"/>
    <property type="project" value="InterPro"/>
</dbReference>
<dbReference type="OrthoDB" id="1594986at2759"/>
<feature type="compositionally biased region" description="Pro residues" evidence="1">
    <location>
        <begin position="627"/>
        <end position="637"/>
    </location>
</feature>
<feature type="compositionally biased region" description="Low complexity" evidence="1">
    <location>
        <begin position="739"/>
        <end position="750"/>
    </location>
</feature>
<dbReference type="Gene3D" id="2.30.29.30">
    <property type="entry name" value="Pleckstrin-homology domain (PH domain)/Phosphotyrosine-binding domain (PTB)"/>
    <property type="match status" value="1"/>
</dbReference>
<dbReference type="EMBL" id="JAEPRC010001027">
    <property type="protein sequence ID" value="KAG2190207.1"/>
    <property type="molecule type" value="Genomic_DNA"/>
</dbReference>
<feature type="compositionally biased region" description="Low complexity" evidence="1">
    <location>
        <begin position="638"/>
        <end position="659"/>
    </location>
</feature>
<keyword evidence="6" id="KW-1185">Reference proteome</keyword>
<dbReference type="GO" id="GO:0005085">
    <property type="term" value="F:guanyl-nucleotide exchange factor activity"/>
    <property type="evidence" value="ECO:0007669"/>
    <property type="project" value="InterPro"/>
</dbReference>
<dbReference type="SUPFAM" id="SSF48065">
    <property type="entry name" value="DBL homology domain (DH-domain)"/>
    <property type="match status" value="1"/>
</dbReference>